<organism evidence="2 3">
    <name type="scientific">Cellulomonas fimi (strain ATCC 484 / DSM 20113 / JCM 1341 / CCUG 24087 / LMG 16345 / NBRC 15513 / NCIMB 8980 / NCTC 7547 / NRS-133)</name>
    <dbReference type="NCBI Taxonomy" id="590998"/>
    <lineage>
        <taxon>Bacteria</taxon>
        <taxon>Bacillati</taxon>
        <taxon>Actinomycetota</taxon>
        <taxon>Actinomycetes</taxon>
        <taxon>Micrococcales</taxon>
        <taxon>Cellulomonadaceae</taxon>
        <taxon>Cellulomonas</taxon>
    </lineage>
</organism>
<dbReference type="PROSITE" id="PS51257">
    <property type="entry name" value="PROKAR_LIPOPROTEIN"/>
    <property type="match status" value="1"/>
</dbReference>
<dbReference type="InterPro" id="IPR006311">
    <property type="entry name" value="TAT_signal"/>
</dbReference>
<feature type="signal peptide" evidence="1">
    <location>
        <begin position="1"/>
        <end position="32"/>
    </location>
</feature>
<reference evidence="2 3" key="1">
    <citation type="submission" date="2011-04" db="EMBL/GenBank/DDBJ databases">
        <title>Complete sequence of Cellulomonas fimi ATCC 484.</title>
        <authorList>
            <consortium name="US DOE Joint Genome Institute"/>
            <person name="Lucas S."/>
            <person name="Han J."/>
            <person name="Lapidus A."/>
            <person name="Cheng J.-F."/>
            <person name="Goodwin L."/>
            <person name="Pitluck S."/>
            <person name="Peters L."/>
            <person name="Chertkov O."/>
            <person name="Detter J.C."/>
            <person name="Han C."/>
            <person name="Tapia R."/>
            <person name="Land M."/>
            <person name="Hauser L."/>
            <person name="Kyrpides N."/>
            <person name="Ivanova N."/>
            <person name="Ovchinnikova G."/>
            <person name="Pagani I."/>
            <person name="Mead D."/>
            <person name="Brumm P."/>
            <person name="Woyke T."/>
        </authorList>
    </citation>
    <scope>NUCLEOTIDE SEQUENCE [LARGE SCALE GENOMIC DNA]</scope>
    <source>
        <strain evidence="3">ATCC 484 / DSM 20113 / JCM 1341 / NBRC 15513 / NCIMB 8980 / NCTC 7547</strain>
    </source>
</reference>
<accession>F4H0D1</accession>
<name>F4H0D1_CELFA</name>
<dbReference type="NCBIfam" id="NF045728">
    <property type="entry name" value="glycosyl_F510_1955"/>
    <property type="match status" value="1"/>
</dbReference>
<dbReference type="InterPro" id="IPR054817">
    <property type="entry name" value="Glycosyl_F510_1955-like"/>
</dbReference>
<feature type="chain" id="PRO_5003314397" evidence="1">
    <location>
        <begin position="33"/>
        <end position="293"/>
    </location>
</feature>
<gene>
    <name evidence="2" type="ordered locus">Celf_2050</name>
</gene>
<dbReference type="InterPro" id="IPR015943">
    <property type="entry name" value="WD40/YVTN_repeat-like_dom_sf"/>
</dbReference>
<proteinExistence type="predicted"/>
<keyword evidence="3" id="KW-1185">Reference proteome</keyword>
<dbReference type="PROSITE" id="PS51318">
    <property type="entry name" value="TAT"/>
    <property type="match status" value="1"/>
</dbReference>
<dbReference type="Proteomes" id="UP000008460">
    <property type="component" value="Chromosome"/>
</dbReference>
<protein>
    <submittedName>
        <fullName evidence="2">BNR/Asp-box repeat-containing protein</fullName>
    </submittedName>
</protein>
<sequence length="293" mass="30037">MSNRTPRRPRRGVVVALAAGTLVALTACGADADAAAESPTVPQRDAGHVHTVVINPADGLTYLGTHGGLLRIDGDESTWVGPQIDLMGLVAAGPDHFYASGHPGAGTDLPDPVGLIESRDGGATWTPLSRQGESDFHTLAAAERGVLGFDGTTWSTQDGQDWSELEIPRDPFNLTVSASGEVIIATTPEGPLRSADAGATWEEMPAAPLLHLVDWVGGDEVVGITPDGDVWTSADAGVTWQKGSALPGSAVALTAFAASGGGSEIVAVADDALWRSTDAGGHFVRAVIPVPSD</sequence>
<evidence type="ECO:0000313" key="3">
    <source>
        <dbReference type="Proteomes" id="UP000008460"/>
    </source>
</evidence>
<evidence type="ECO:0000313" key="2">
    <source>
        <dbReference type="EMBL" id="AEE46178.1"/>
    </source>
</evidence>
<keyword evidence="1" id="KW-0732">Signal</keyword>
<evidence type="ECO:0000256" key="1">
    <source>
        <dbReference type="SAM" id="SignalP"/>
    </source>
</evidence>
<dbReference type="SUPFAM" id="SSF110296">
    <property type="entry name" value="Oligoxyloglucan reducing end-specific cellobiohydrolase"/>
    <property type="match status" value="1"/>
</dbReference>
<dbReference type="eggNOG" id="COG4447">
    <property type="taxonomic scope" value="Bacteria"/>
</dbReference>
<dbReference type="STRING" id="590998.Celf_2050"/>
<dbReference type="Gene3D" id="2.130.10.10">
    <property type="entry name" value="YVTN repeat-like/Quinoprotein amine dehydrogenase"/>
    <property type="match status" value="2"/>
</dbReference>
<dbReference type="KEGG" id="cfi:Celf_2050"/>
<dbReference type="EMBL" id="CP002666">
    <property type="protein sequence ID" value="AEE46178.1"/>
    <property type="molecule type" value="Genomic_DNA"/>
</dbReference>
<dbReference type="HOGENOM" id="CLU_070024_2_0_11"/>
<dbReference type="AlphaFoldDB" id="F4H0D1"/>